<proteinExistence type="predicted"/>
<organism evidence="1 2">
    <name type="scientific">Babesia duncani</name>
    <dbReference type="NCBI Taxonomy" id="323732"/>
    <lineage>
        <taxon>Eukaryota</taxon>
        <taxon>Sar</taxon>
        <taxon>Alveolata</taxon>
        <taxon>Apicomplexa</taxon>
        <taxon>Aconoidasida</taxon>
        <taxon>Piroplasmida</taxon>
        <taxon>Babesiidae</taxon>
        <taxon>Babesia</taxon>
    </lineage>
</organism>
<dbReference type="EMBL" id="JALLKP010000001">
    <property type="protein sequence ID" value="KAK2198318.1"/>
    <property type="molecule type" value="Genomic_DNA"/>
</dbReference>
<dbReference type="KEGG" id="bdw:94335627"/>
<gene>
    <name evidence="1" type="ORF">BdWA1_001329</name>
</gene>
<dbReference type="Proteomes" id="UP001214638">
    <property type="component" value="Unassembled WGS sequence"/>
</dbReference>
<protein>
    <submittedName>
        <fullName evidence="1">Uncharacterized protein</fullName>
    </submittedName>
</protein>
<sequence>MPPDSKKTDATKVKPQVQEEFDRALATYKSGDYVSAFKSFERVAAKTAACSESHVVKKSCHILAKLNILKRNYKVALEWLGKTEDGVKHSRLLAKCAILAFDDTNDAQSITLAEQILKDLLDKKEVKESFTESIKIRILLLQVYCRLGNFQEFEKLLTFTKLRLNSDNVVNRQKWINRLAPIVDTYYEKKELLKEFIISPGDKSENDSIPLFQNMHVAMENHSLFIFSRQLSTMLMAQSTNEFEIVLCNNTIDDLLFIVLEVLVGIKKSSCDVRSSKIRMVFKHDNPENTDGLDSLITITRNKRDYASVACQRTQREVKRRVVNNWEGSSIQLQGLKRFWTSACRILHIPMALRSLKALDSQDNTPTNAQGLELSCEVTLTLADFVKTIKTSMSFYTLRNLHHVLSSSRKKQQSDSSRRESTMKRVIEPLIALGACTILDFSIKLLRLLLEHHRLFKRWSVDYAICVAFLYKFINSKIDIPNNNKDKEDLGHAIIFKSPNCPFWNKPKSLEQSKFCQIHLKYGLRVMYIIYASLCRIMTKGSKNLSKWQKLLSREPKAYLLSCFDTCIMHNLLTNSPESISHCMARRARAIFIVSKKNVLTTTRSSDEFDEQGNSIKKQAPKSLLSFLRLVIRFLRQCKSVANGSRDIGNVEYILYKKLNVTRYNYNNIHANRYFSNMNIIDKCIENVKGQLGSFTATSRNNLSNDDPGGMIKQSFEDRLESINTRILGAMLKENCLDIEYLNSLKTDYESMHASINWNQLYEVYEQNKLTSSTSDPYSSLLSRDPVLSNDIESLFLDASVSISDAESIPKWTGDILMLYGDILSLMNLQAYNQMSCDQGFSGGTENESIGVAQRFGIPLWILKTIALSLFCILNKLDGFRQHTEIHSDTLDVCESIENTKVTLVEFLGLAPSYVTRLYNNFTFTRPLHFSHGIRVSLHPVLSRILSLLFFIVNIQGQDLTVSNDSQEAADSYFIFTSISQSIVLLLLSLFDARFHRINDTKMICLSPFLALANNLPCNQHERVQLESHEVMGEKVFGDLFYSLVDIIESLLQMDSVFQDQGSLGTSVWDIPPAFSSLVKTGLDASRFADDYSVCHLGLSLFCFNRLSCIFETHQLEFLDSEMAYLRQATLDTNAISLVQSDFFDQYSEILEKRKIKQGFGCAPEITRFMVPEVAYKIIADLIMHTFSRFYGKREANVTKCPISALYAIHLNKNNAVMKNMDNRVFKFDSILFINDRIERDFVHAIKDHLTMACIPKIELKDGPLVDAFTACPDPLVVVLEHLDSRIPMGAYYKYLGQMYTLLQSYDSFPFVENVADSILNLICKKPICHCPPSLRGVYMQIIKQYTVDLGRYFEVKPSLQSPGEIIEHLKIINIASAIIPTNFDVWFACFLKNYDLFLYHYKNEHCNLFTNFDSSKNFSQDNKKDTMYKSHGTRISALVDINLKLYSRLLKIKDLKGIKPQSLFFGDVVSLDIFKDRILMRLKLVLYSKCTIYLHFIKMGMPNVPFPCLLYALYLLHRLPEYISMDEFSPQRTLLDGEMLNFLDDLDVNCDNVLENSQRWNLLQMRLAVFKCFGTNAQVPKEIQPLVWASLLCGLCDSLVILIKLDNDNLDERLDRSPYCCLVRRMNDINVAFKQRAEPGKIRIEILEAFYKLHSARLELCKVHPDLFYIAAPFGFGLDHVTFTFPDPDYEKNLYDQWLDVVEDACSMAELTCEHILCDSLEALEFLQQKGTTDFSCKVATKLAFHYYHANDMNSCLNHNRLAISKLSSVRHFCTSSDIVNFKKVALLQALVLFDTTARVIANSVYASRQQAKFFLHTNGAGSYRHNRNTTREPIKISKGSGKWQFIGFESLKHLDDINEILDASIALLFRANRKFKMACTMGQRPPEYTTLLYIQNCLYNAIAASLILLANACPHVLSFPLLMNLLDPRDIKKEIDSYDSQKPLEPKEATSSRTRASLMRLVSETVHVEFEEFLKSQDILDPCPRFVCHATTNATLDLRILKHLYVIQNAKMFQKPTQVANSLTHHFHNACNKLLYLAPTDQALENLQDTQQVTIPNGTQITLNEEWIYVQGISSAQKAAAAFNEASK</sequence>
<evidence type="ECO:0000313" key="1">
    <source>
        <dbReference type="EMBL" id="KAK2198318.1"/>
    </source>
</evidence>
<keyword evidence="2" id="KW-1185">Reference proteome</keyword>
<comment type="caution">
    <text evidence="1">The sequence shown here is derived from an EMBL/GenBank/DDBJ whole genome shotgun (WGS) entry which is preliminary data.</text>
</comment>
<dbReference type="GeneID" id="94335627"/>
<evidence type="ECO:0000313" key="2">
    <source>
        <dbReference type="Proteomes" id="UP001214638"/>
    </source>
</evidence>
<reference evidence="1" key="1">
    <citation type="journal article" date="2023" name="Nat. Microbiol.">
        <title>Babesia duncani multi-omics identifies virulence factors and drug targets.</title>
        <authorList>
            <person name="Singh P."/>
            <person name="Lonardi S."/>
            <person name="Liang Q."/>
            <person name="Vydyam P."/>
            <person name="Khabirova E."/>
            <person name="Fang T."/>
            <person name="Gihaz S."/>
            <person name="Thekkiniath J."/>
            <person name="Munshi M."/>
            <person name="Abel S."/>
            <person name="Ciampossin L."/>
            <person name="Batugedara G."/>
            <person name="Gupta M."/>
            <person name="Lu X.M."/>
            <person name="Lenz T."/>
            <person name="Chakravarty S."/>
            <person name="Cornillot E."/>
            <person name="Hu Y."/>
            <person name="Ma W."/>
            <person name="Gonzalez L.M."/>
            <person name="Sanchez S."/>
            <person name="Estrada K."/>
            <person name="Sanchez-Flores A."/>
            <person name="Montero E."/>
            <person name="Harb O.S."/>
            <person name="Le Roch K.G."/>
            <person name="Mamoun C.B."/>
        </authorList>
    </citation>
    <scope>NUCLEOTIDE SEQUENCE</scope>
    <source>
        <strain evidence="1">WA1</strain>
    </source>
</reference>
<name>A0AAD9PNZ6_9APIC</name>
<dbReference type="RefSeq" id="XP_067805160.1">
    <property type="nucleotide sequence ID" value="XM_067946369.1"/>
</dbReference>
<accession>A0AAD9PNZ6</accession>